<dbReference type="AlphaFoldDB" id="D5BBZ6"/>
<gene>
    <name evidence="1" type="ordered locus">ZPR_2271</name>
</gene>
<organism evidence="1 2">
    <name type="scientific">Zunongwangia profunda (strain DSM 18752 / CCTCC AB 206139 / SM-A87)</name>
    <name type="common">Wangia profunda</name>
    <dbReference type="NCBI Taxonomy" id="655815"/>
    <lineage>
        <taxon>Bacteria</taxon>
        <taxon>Pseudomonadati</taxon>
        <taxon>Bacteroidota</taxon>
        <taxon>Flavobacteriia</taxon>
        <taxon>Flavobacteriales</taxon>
        <taxon>Flavobacteriaceae</taxon>
        <taxon>Zunongwangia</taxon>
    </lineage>
</organism>
<reference evidence="1 2" key="1">
    <citation type="journal article" date="2010" name="BMC Genomics">
        <title>The complete genome of Zunongwangia profunda SM-A87 reveals its adaptation to the deep-sea environment and ecological role in sedimentary organic nitrogen degradation.</title>
        <authorList>
            <person name="Qin Q.L."/>
            <person name="Zhang X.Y."/>
            <person name="Wang X.M."/>
            <person name="Liu G.M."/>
            <person name="Chen X.L."/>
            <person name="Xie B.B."/>
            <person name="Dang H.Y."/>
            <person name="Zhou B.C."/>
            <person name="Yu J."/>
            <person name="Zhang Y.Z."/>
        </authorList>
    </citation>
    <scope>NUCLEOTIDE SEQUENCE [LARGE SCALE GENOMIC DNA]</scope>
    <source>
        <strain evidence="2">DSM 18752 / CCTCC AB 206139 / SM-A87</strain>
    </source>
</reference>
<dbReference type="EMBL" id="CP001650">
    <property type="protein sequence ID" value="ADF52595.1"/>
    <property type="molecule type" value="Genomic_DNA"/>
</dbReference>
<accession>D5BBZ6</accession>
<sequence length="45" mass="5311">MLFRVKTEKYCYFLFSTKTADKLYKIDSIIEIKSSVSIGDQDAWK</sequence>
<proteinExistence type="predicted"/>
<name>D5BBZ6_ZUNPS</name>
<dbReference type="HOGENOM" id="CLU_3207305_0_0_10"/>
<keyword evidence="2" id="KW-1185">Reference proteome</keyword>
<dbReference type="KEGG" id="zpr:ZPR_2271"/>
<dbReference type="Proteomes" id="UP000001654">
    <property type="component" value="Chromosome"/>
</dbReference>
<evidence type="ECO:0000313" key="2">
    <source>
        <dbReference type="Proteomes" id="UP000001654"/>
    </source>
</evidence>
<evidence type="ECO:0000313" key="1">
    <source>
        <dbReference type="EMBL" id="ADF52595.1"/>
    </source>
</evidence>
<protein>
    <submittedName>
        <fullName evidence="1">Uncharacterized protein</fullName>
    </submittedName>
</protein>